<evidence type="ECO:0000313" key="3">
    <source>
        <dbReference type="Proteomes" id="UP001596044"/>
    </source>
</evidence>
<comment type="caution">
    <text evidence="2">The sequence shown here is derived from an EMBL/GenBank/DDBJ whole genome shotgun (WGS) entry which is preliminary data.</text>
</comment>
<keyword evidence="1" id="KW-1133">Transmembrane helix</keyword>
<proteinExistence type="predicted"/>
<dbReference type="RefSeq" id="WP_270880369.1">
    <property type="nucleotide sequence ID" value="NZ_JAQFVF010000033.1"/>
</dbReference>
<organism evidence="2 3">
    <name type="scientific">Paenibacillus aestuarii</name>
    <dbReference type="NCBI Taxonomy" id="516965"/>
    <lineage>
        <taxon>Bacteria</taxon>
        <taxon>Bacillati</taxon>
        <taxon>Bacillota</taxon>
        <taxon>Bacilli</taxon>
        <taxon>Bacillales</taxon>
        <taxon>Paenibacillaceae</taxon>
        <taxon>Paenibacillus</taxon>
    </lineage>
</organism>
<accession>A0ABW0K0M8</accession>
<sequence length="76" mass="8558">MKWGLLCGIIAIVALIFVYEWPKISSNMHKEKVAFIVFSVIACLLAGLLIFFPDIPGPTMWVETVYKPLGKLLEHP</sequence>
<name>A0ABW0K0M8_9BACL</name>
<gene>
    <name evidence="2" type="ORF">ACFPOG_01595</name>
</gene>
<evidence type="ECO:0000313" key="2">
    <source>
        <dbReference type="EMBL" id="MFC5446943.1"/>
    </source>
</evidence>
<keyword evidence="1" id="KW-0812">Transmembrane</keyword>
<dbReference type="EMBL" id="JBHSMJ010000004">
    <property type="protein sequence ID" value="MFC5446943.1"/>
    <property type="molecule type" value="Genomic_DNA"/>
</dbReference>
<reference evidence="3" key="1">
    <citation type="journal article" date="2019" name="Int. J. Syst. Evol. Microbiol.">
        <title>The Global Catalogue of Microorganisms (GCM) 10K type strain sequencing project: providing services to taxonomists for standard genome sequencing and annotation.</title>
        <authorList>
            <consortium name="The Broad Institute Genomics Platform"/>
            <consortium name="The Broad Institute Genome Sequencing Center for Infectious Disease"/>
            <person name="Wu L."/>
            <person name="Ma J."/>
        </authorList>
    </citation>
    <scope>NUCLEOTIDE SEQUENCE [LARGE SCALE GENOMIC DNA]</scope>
    <source>
        <strain evidence="3">KACC 11904</strain>
    </source>
</reference>
<keyword evidence="1" id="KW-0472">Membrane</keyword>
<feature type="transmembrane region" description="Helical" evidence="1">
    <location>
        <begin position="33"/>
        <end position="52"/>
    </location>
</feature>
<evidence type="ECO:0000256" key="1">
    <source>
        <dbReference type="SAM" id="Phobius"/>
    </source>
</evidence>
<dbReference type="Proteomes" id="UP001596044">
    <property type="component" value="Unassembled WGS sequence"/>
</dbReference>
<protein>
    <submittedName>
        <fullName evidence="2">Uncharacterized protein</fullName>
    </submittedName>
</protein>
<keyword evidence="3" id="KW-1185">Reference proteome</keyword>
<feature type="transmembrane region" description="Helical" evidence="1">
    <location>
        <begin position="6"/>
        <end position="21"/>
    </location>
</feature>